<dbReference type="EMBL" id="GBRH01226181">
    <property type="protein sequence ID" value="JAD71714.1"/>
    <property type="molecule type" value="Transcribed_RNA"/>
</dbReference>
<protein>
    <submittedName>
        <fullName evidence="1">Uncharacterized protein</fullName>
    </submittedName>
</protein>
<evidence type="ECO:0000313" key="1">
    <source>
        <dbReference type="EMBL" id="JAD71714.1"/>
    </source>
</evidence>
<organism evidence="1">
    <name type="scientific">Arundo donax</name>
    <name type="common">Giant reed</name>
    <name type="synonym">Donax arundinaceus</name>
    <dbReference type="NCBI Taxonomy" id="35708"/>
    <lineage>
        <taxon>Eukaryota</taxon>
        <taxon>Viridiplantae</taxon>
        <taxon>Streptophyta</taxon>
        <taxon>Embryophyta</taxon>
        <taxon>Tracheophyta</taxon>
        <taxon>Spermatophyta</taxon>
        <taxon>Magnoliopsida</taxon>
        <taxon>Liliopsida</taxon>
        <taxon>Poales</taxon>
        <taxon>Poaceae</taxon>
        <taxon>PACMAD clade</taxon>
        <taxon>Arundinoideae</taxon>
        <taxon>Arundineae</taxon>
        <taxon>Arundo</taxon>
    </lineage>
</organism>
<name>A0A0A9C608_ARUDO</name>
<sequence length="55" mass="6705">MLNFFGQEPMIFYPVNIYVTYHIFSFMEMVYFFCSQYFVNLTLNVAFSLRSLENH</sequence>
<reference evidence="1" key="1">
    <citation type="submission" date="2014-09" db="EMBL/GenBank/DDBJ databases">
        <authorList>
            <person name="Magalhaes I.L.F."/>
            <person name="Oliveira U."/>
            <person name="Santos F.R."/>
            <person name="Vidigal T.H.D.A."/>
            <person name="Brescovit A.D."/>
            <person name="Santos A.J."/>
        </authorList>
    </citation>
    <scope>NUCLEOTIDE SEQUENCE</scope>
    <source>
        <tissue evidence="1">Shoot tissue taken approximately 20 cm above the soil surface</tissue>
    </source>
</reference>
<accession>A0A0A9C608</accession>
<reference evidence="1" key="2">
    <citation type="journal article" date="2015" name="Data Brief">
        <title>Shoot transcriptome of the giant reed, Arundo donax.</title>
        <authorList>
            <person name="Barrero R.A."/>
            <person name="Guerrero F.D."/>
            <person name="Moolhuijzen P."/>
            <person name="Goolsby J.A."/>
            <person name="Tidwell J."/>
            <person name="Bellgard S.E."/>
            <person name="Bellgard M.I."/>
        </authorList>
    </citation>
    <scope>NUCLEOTIDE SEQUENCE</scope>
    <source>
        <tissue evidence="1">Shoot tissue taken approximately 20 cm above the soil surface</tissue>
    </source>
</reference>
<dbReference type="AlphaFoldDB" id="A0A0A9C608"/>
<proteinExistence type="predicted"/>